<dbReference type="GO" id="GO:0005886">
    <property type="term" value="C:plasma membrane"/>
    <property type="evidence" value="ECO:0007669"/>
    <property type="project" value="TreeGrafter"/>
</dbReference>
<accession>A0AAW5C1Z6</accession>
<keyword evidence="1" id="KW-0472">Membrane</keyword>
<dbReference type="SUPFAM" id="SSF103473">
    <property type="entry name" value="MFS general substrate transporter"/>
    <property type="match status" value="1"/>
</dbReference>
<feature type="transmembrane region" description="Helical" evidence="1">
    <location>
        <begin position="21"/>
        <end position="38"/>
    </location>
</feature>
<reference evidence="3" key="2">
    <citation type="submission" date="2020-02" db="EMBL/GenBank/DDBJ databases">
        <authorList>
            <person name="Littmann E."/>
            <person name="Sorbara M."/>
        </authorList>
    </citation>
    <scope>NUCLEOTIDE SEQUENCE</scope>
    <source>
        <strain evidence="3">MSK.1.17</strain>
    </source>
</reference>
<proteinExistence type="predicted"/>
<dbReference type="RefSeq" id="WP_165640859.1">
    <property type="nucleotide sequence ID" value="NZ_JAAITT010000002.1"/>
</dbReference>
<feature type="transmembrane region" description="Helical" evidence="1">
    <location>
        <begin position="183"/>
        <end position="202"/>
    </location>
</feature>
<feature type="transmembrane region" description="Helical" evidence="1">
    <location>
        <begin position="297"/>
        <end position="315"/>
    </location>
</feature>
<feature type="transmembrane region" description="Helical" evidence="1">
    <location>
        <begin position="112"/>
        <end position="132"/>
    </location>
</feature>
<dbReference type="EMBL" id="JAKNGE010000032">
    <property type="protein sequence ID" value="MCG4748082.1"/>
    <property type="molecule type" value="Genomic_DNA"/>
</dbReference>
<name>A0AAW5C1Z6_9FIRM</name>
<protein>
    <submittedName>
        <fullName evidence="2">Glycoside-pentoside-hexuronide (GPH):cation symporter</fullName>
    </submittedName>
    <submittedName>
        <fullName evidence="3">MFS transporter</fullName>
    </submittedName>
</protein>
<keyword evidence="1" id="KW-1133">Transmembrane helix</keyword>
<dbReference type="InterPro" id="IPR039672">
    <property type="entry name" value="MFS_2"/>
</dbReference>
<dbReference type="GO" id="GO:0006814">
    <property type="term" value="P:sodium ion transport"/>
    <property type="evidence" value="ECO:0007669"/>
    <property type="project" value="InterPro"/>
</dbReference>
<dbReference type="GO" id="GO:0008643">
    <property type="term" value="P:carbohydrate transport"/>
    <property type="evidence" value="ECO:0007669"/>
    <property type="project" value="InterPro"/>
</dbReference>
<feature type="transmembrane region" description="Helical" evidence="1">
    <location>
        <begin position="369"/>
        <end position="388"/>
    </location>
</feature>
<evidence type="ECO:0000313" key="5">
    <source>
        <dbReference type="Proteomes" id="UP001299608"/>
    </source>
</evidence>
<feature type="transmembrane region" description="Helical" evidence="1">
    <location>
        <begin position="231"/>
        <end position="254"/>
    </location>
</feature>
<reference evidence="3 4" key="1">
    <citation type="journal article" date="2020" name="Cell Host Microbe">
        <title>Functional and Genomic Variation between Human-Derived Isolates of Lachnospiraceae Reveals Inter- and Intra-Species Diversity.</title>
        <authorList>
            <person name="Sorbara M.T."/>
            <person name="Littmann E.R."/>
            <person name="Fontana E."/>
            <person name="Moody T.U."/>
            <person name="Kohout C.E."/>
            <person name="Gjonbalaj M."/>
            <person name="Eaton V."/>
            <person name="Seok R."/>
            <person name="Leiner I.M."/>
            <person name="Pamer E.G."/>
        </authorList>
    </citation>
    <scope>NUCLEOTIDE SEQUENCE [LARGE SCALE GENOMIC DNA]</scope>
    <source>
        <strain evidence="3 4">MSK.1.17</strain>
    </source>
</reference>
<reference evidence="2" key="3">
    <citation type="submission" date="2022-01" db="EMBL/GenBank/DDBJ databases">
        <title>Collection of gut derived symbiotic bacterial strains cultured from healthy donors.</title>
        <authorList>
            <person name="Lin H."/>
            <person name="Kohout C."/>
            <person name="Waligurski E."/>
            <person name="Pamer E.G."/>
        </authorList>
    </citation>
    <scope>NUCLEOTIDE SEQUENCE</scope>
    <source>
        <strain evidence="2">DFI.6.55</strain>
    </source>
</reference>
<feature type="transmembrane region" description="Helical" evidence="1">
    <location>
        <begin position="266"/>
        <end position="285"/>
    </location>
</feature>
<evidence type="ECO:0000313" key="2">
    <source>
        <dbReference type="EMBL" id="MCG4748082.1"/>
    </source>
</evidence>
<feature type="transmembrane region" description="Helical" evidence="1">
    <location>
        <begin position="84"/>
        <end position="106"/>
    </location>
</feature>
<dbReference type="GO" id="GO:0015293">
    <property type="term" value="F:symporter activity"/>
    <property type="evidence" value="ECO:0007669"/>
    <property type="project" value="InterPro"/>
</dbReference>
<feature type="transmembrane region" description="Helical" evidence="1">
    <location>
        <begin position="44"/>
        <end position="63"/>
    </location>
</feature>
<organism evidence="2 5">
    <name type="scientific">Enterocloster aldenensis</name>
    <dbReference type="NCBI Taxonomy" id="358742"/>
    <lineage>
        <taxon>Bacteria</taxon>
        <taxon>Bacillati</taxon>
        <taxon>Bacillota</taxon>
        <taxon>Clostridia</taxon>
        <taxon>Lachnospirales</taxon>
        <taxon>Lachnospiraceae</taxon>
        <taxon>Enterocloster</taxon>
    </lineage>
</organism>
<feature type="transmembrane region" description="Helical" evidence="1">
    <location>
        <begin position="153"/>
        <end position="171"/>
    </location>
</feature>
<dbReference type="Gene3D" id="1.20.1250.20">
    <property type="entry name" value="MFS general substrate transporter like domains"/>
    <property type="match status" value="2"/>
</dbReference>
<dbReference type="Proteomes" id="UP001299608">
    <property type="component" value="Unassembled WGS sequence"/>
</dbReference>
<dbReference type="Proteomes" id="UP000669239">
    <property type="component" value="Unassembled WGS sequence"/>
</dbReference>
<keyword evidence="1" id="KW-0812">Transmembrane</keyword>
<dbReference type="CDD" id="cd17332">
    <property type="entry name" value="MFS_MelB_like"/>
    <property type="match status" value="1"/>
</dbReference>
<keyword evidence="4" id="KW-1185">Reference proteome</keyword>
<dbReference type="NCBIfam" id="TIGR00792">
    <property type="entry name" value="gph"/>
    <property type="match status" value="1"/>
</dbReference>
<dbReference type="PANTHER" id="PTHR11328">
    <property type="entry name" value="MAJOR FACILITATOR SUPERFAMILY DOMAIN-CONTAINING PROTEIN"/>
    <property type="match status" value="1"/>
</dbReference>
<feature type="transmembrane region" description="Helical" evidence="1">
    <location>
        <begin position="321"/>
        <end position="348"/>
    </location>
</feature>
<evidence type="ECO:0000256" key="1">
    <source>
        <dbReference type="SAM" id="Phobius"/>
    </source>
</evidence>
<dbReference type="Pfam" id="PF13347">
    <property type="entry name" value="MFS_2"/>
    <property type="match status" value="1"/>
</dbReference>
<sequence>MKTTNYKVPFRGRFAYAMGDVGCNFVWTTVGSFLTYYYTDSVGISAALVGTLMLITRLIDAFTDLGMGTILDHTKTRWGKARPWILWSTPMMAIGLIALFSVPGTLGEGGKAAYAIITYIFVACFAYTASNLSYNTLLALMTDDVASRVSANSIRFICTAFLTILLSYTTRPLAERFSWTGMAMIYAVAATVCFLITFFGVHEEGVNDAAGRERDRIGGAEGFKMLFKNRYFLTTALLFICYYLCATLFNSMGIYFARDVLGNADLYGTLTTCTRIPMVISLMAVPALASRFGKWKCMVAGCLMMIAGLLMMYFGTPHVAIVLLGVSIRGFGMGPINAGIFSLVADVVDYGEWKNGVRQAGLTNSATSFGMKVGTGFGSAFVGWGLAFGGYNKDLAVQAASTLFAEKMMYMALPCVGIAICLICLYFTNLDKMLDQIHREMDERLGK</sequence>
<dbReference type="InterPro" id="IPR036259">
    <property type="entry name" value="MFS_trans_sf"/>
</dbReference>
<gene>
    <name evidence="3" type="ORF">G5B36_01360</name>
    <name evidence="2" type="ORF">L0N08_21925</name>
</gene>
<comment type="caution">
    <text evidence="2">The sequence shown here is derived from an EMBL/GenBank/DDBJ whole genome shotgun (WGS) entry which is preliminary data.</text>
</comment>
<dbReference type="PANTHER" id="PTHR11328:SF24">
    <property type="entry name" value="MAJOR FACILITATOR SUPERFAMILY (MFS) PROFILE DOMAIN-CONTAINING PROTEIN"/>
    <property type="match status" value="1"/>
</dbReference>
<dbReference type="InterPro" id="IPR001927">
    <property type="entry name" value="Na/Gal_symport"/>
</dbReference>
<evidence type="ECO:0000313" key="4">
    <source>
        <dbReference type="Proteomes" id="UP000669239"/>
    </source>
</evidence>
<feature type="transmembrane region" description="Helical" evidence="1">
    <location>
        <begin position="408"/>
        <end position="428"/>
    </location>
</feature>
<dbReference type="EMBL" id="JAAITT010000002">
    <property type="protein sequence ID" value="NSJ47353.1"/>
    <property type="molecule type" value="Genomic_DNA"/>
</dbReference>
<evidence type="ECO:0000313" key="3">
    <source>
        <dbReference type="EMBL" id="NSJ47353.1"/>
    </source>
</evidence>
<dbReference type="AlphaFoldDB" id="A0AAW5C1Z6"/>